<protein>
    <submittedName>
        <fullName evidence="2">Class I SAM-dependent methyltransferase</fullName>
    </submittedName>
</protein>
<dbReference type="InterPro" id="IPR029063">
    <property type="entry name" value="SAM-dependent_MTases_sf"/>
</dbReference>
<accession>A0ABT3KNX1</accession>
<keyword evidence="3" id="KW-1185">Reference proteome</keyword>
<keyword evidence="1" id="KW-0808">Transferase</keyword>
<gene>
    <name evidence="2" type="ORF">D5039_02150</name>
</gene>
<dbReference type="PANTHER" id="PTHR43861:SF3">
    <property type="entry name" value="PUTATIVE (AFU_ORTHOLOGUE AFUA_2G14390)-RELATED"/>
    <property type="match status" value="1"/>
</dbReference>
<dbReference type="GO" id="GO:0032259">
    <property type="term" value="P:methylation"/>
    <property type="evidence" value="ECO:0007669"/>
    <property type="project" value="UniProtKB-KW"/>
</dbReference>
<keyword evidence="2" id="KW-0489">Methyltransferase</keyword>
<dbReference type="PANTHER" id="PTHR43861">
    <property type="entry name" value="TRANS-ACONITATE 2-METHYLTRANSFERASE-RELATED"/>
    <property type="match status" value="1"/>
</dbReference>
<evidence type="ECO:0000313" key="2">
    <source>
        <dbReference type="EMBL" id="MCW5320018.1"/>
    </source>
</evidence>
<dbReference type="CDD" id="cd02440">
    <property type="entry name" value="AdoMet_MTases"/>
    <property type="match status" value="1"/>
</dbReference>
<reference evidence="3" key="1">
    <citation type="submission" date="2023-07" db="EMBL/GenBank/DDBJ databases">
        <title>Verminephrobacter genomes.</title>
        <authorList>
            <person name="Lund M.B."/>
        </authorList>
    </citation>
    <scope>NUCLEOTIDE SEQUENCE [LARGE SCALE GENOMIC DNA]</scope>
    <source>
        <strain evidence="3">AtM5-05</strain>
    </source>
</reference>
<organism evidence="2 3">
    <name type="scientific">Verminephrobacter aporrectodeae subsp. tuberculatae</name>
    <dbReference type="NCBI Taxonomy" id="1110392"/>
    <lineage>
        <taxon>Bacteria</taxon>
        <taxon>Pseudomonadati</taxon>
        <taxon>Pseudomonadota</taxon>
        <taxon>Betaproteobacteria</taxon>
        <taxon>Burkholderiales</taxon>
        <taxon>Comamonadaceae</taxon>
        <taxon>Verminephrobacter</taxon>
    </lineage>
</organism>
<comment type="caution">
    <text evidence="2">The sequence shown here is derived from an EMBL/GenBank/DDBJ whole genome shotgun (WGS) entry which is preliminary data.</text>
</comment>
<dbReference type="GO" id="GO:0008168">
    <property type="term" value="F:methyltransferase activity"/>
    <property type="evidence" value="ECO:0007669"/>
    <property type="project" value="UniProtKB-KW"/>
</dbReference>
<dbReference type="EMBL" id="QZCW01000001">
    <property type="protein sequence ID" value="MCW5320018.1"/>
    <property type="molecule type" value="Genomic_DNA"/>
</dbReference>
<name>A0ABT3KNX1_9BURK</name>
<dbReference type="SUPFAM" id="SSF53335">
    <property type="entry name" value="S-adenosyl-L-methionine-dependent methyltransferases"/>
    <property type="match status" value="1"/>
</dbReference>
<dbReference type="Proteomes" id="UP001208935">
    <property type="component" value="Unassembled WGS sequence"/>
</dbReference>
<proteinExistence type="predicted"/>
<dbReference type="Gene3D" id="3.40.50.150">
    <property type="entry name" value="Vaccinia Virus protein VP39"/>
    <property type="match status" value="1"/>
</dbReference>
<sequence length="237" mass="26153">MAPLYAQYSNRYRNYLDAVDQLVIDRLEPGIRLLDLGSGDGRRLHRIAAHHGLTDVVAVEPSSAMAALCRQTTGFAVHQLFGDELDHLPQTGFDAITVLWNVFGHMADSSVRLKTLGWLKAKLAPGGAILLDVNNRHNRLAYGRWNIFRRRLLDALAFDEKRGDVHYQWQIGQQSLPSSGHLFTPAEMAGLFQRAGLHVAERLSVNYANGAVSSSPFDGQLFFRLGHAGSGPAVLRG</sequence>
<dbReference type="Pfam" id="PF13489">
    <property type="entry name" value="Methyltransf_23"/>
    <property type="match status" value="1"/>
</dbReference>
<evidence type="ECO:0000256" key="1">
    <source>
        <dbReference type="ARBA" id="ARBA00022679"/>
    </source>
</evidence>
<evidence type="ECO:0000313" key="3">
    <source>
        <dbReference type="Proteomes" id="UP001208935"/>
    </source>
</evidence>